<accession>A0A5F2EN93</accession>
<dbReference type="SUPFAM" id="SSF51905">
    <property type="entry name" value="FAD/NAD(P)-binding domain"/>
    <property type="match status" value="1"/>
</dbReference>
<dbReference type="InterPro" id="IPR006076">
    <property type="entry name" value="FAD-dep_OxRdtase"/>
</dbReference>
<keyword evidence="2" id="KW-1185">Reference proteome</keyword>
<dbReference type="EMBL" id="CP026952">
    <property type="protein sequence ID" value="AWB93781.1"/>
    <property type="molecule type" value="Genomic_DNA"/>
</dbReference>
<dbReference type="GO" id="GO:0005737">
    <property type="term" value="C:cytoplasm"/>
    <property type="evidence" value="ECO:0007669"/>
    <property type="project" value="TreeGrafter"/>
</dbReference>
<dbReference type="OrthoDB" id="9805852at2"/>
<accession>A0A2S0WR33</accession>
<dbReference type="Pfam" id="PF01266">
    <property type="entry name" value="DAO"/>
    <property type="match status" value="1"/>
</dbReference>
<organism evidence="1 2">
    <name type="scientific">Aeromicrobium chenweiae</name>
    <dbReference type="NCBI Taxonomy" id="2079793"/>
    <lineage>
        <taxon>Bacteria</taxon>
        <taxon>Bacillati</taxon>
        <taxon>Actinomycetota</taxon>
        <taxon>Actinomycetes</taxon>
        <taxon>Propionibacteriales</taxon>
        <taxon>Nocardioidaceae</taxon>
        <taxon>Aeromicrobium</taxon>
    </lineage>
</organism>
<sequence length="459" mass="49385">MDVINGGVSFWWEQIGRPEPRAGLDGDLTCDVCVVGGGLSGLWTAYTLAGLDPTLDIVVLEAEFAGYGASGRNGGWLSAELSGSKERYAATHGARGVRALVGAMERAVDDVIEVCRTEGIDADIVKDGVLYVARSPAQLVRLREGLESDARWGVGAAHRVELGAAELGERVRVERAVGATFSPHCARVQPAKLVAGIAAAAERRGVRILEGTRATRIDPGAVTTDRGTVRAARILRCLEGYTASVRGQRRTWLPMNSAMIVTEPLPDAVWDEIGWTGAELIGDSANAYCYAQRTADGRIALGGRGIPYRYASRTDVDGRTQEWTVESLTKILRGMFPAAGRAAVDHAWCGVLGVPRDWCASVSYDPSTGLGSAGGYVGSGLTTTHLAGRTLADLVLGRESDLTALPWVDRSVRRWEPEPLRWLGVRAMYGLYREADRREDRGLSRPSRLARVGDRLTGR</sequence>
<dbReference type="AlphaFoldDB" id="A0A2S0WR33"/>
<dbReference type="Proteomes" id="UP000244384">
    <property type="component" value="Chromosome"/>
</dbReference>
<gene>
    <name evidence="1" type="ORF">C3E78_17050</name>
</gene>
<dbReference type="Gene3D" id="3.30.9.10">
    <property type="entry name" value="D-Amino Acid Oxidase, subunit A, domain 2"/>
    <property type="match status" value="1"/>
</dbReference>
<dbReference type="PANTHER" id="PTHR13847:SF285">
    <property type="entry name" value="FAD DEPENDENT OXIDOREDUCTASE DOMAIN-CONTAINING PROTEIN"/>
    <property type="match status" value="1"/>
</dbReference>
<protein>
    <submittedName>
        <fullName evidence="1">FAD-dependent oxidoreductase</fullName>
    </submittedName>
</protein>
<proteinExistence type="predicted"/>
<dbReference type="KEGG" id="aez:C3E78_17050"/>
<reference evidence="2" key="1">
    <citation type="submission" date="2018-01" db="EMBL/GenBank/DDBJ databases">
        <authorList>
            <person name="Li J."/>
        </authorList>
    </citation>
    <scope>NUCLEOTIDE SEQUENCE [LARGE SCALE GENOMIC DNA]</scope>
    <source>
        <strain evidence="2">592</strain>
    </source>
</reference>
<evidence type="ECO:0000313" key="2">
    <source>
        <dbReference type="Proteomes" id="UP000244384"/>
    </source>
</evidence>
<dbReference type="InterPro" id="IPR036188">
    <property type="entry name" value="FAD/NAD-bd_sf"/>
</dbReference>
<dbReference type="PANTHER" id="PTHR13847">
    <property type="entry name" value="SARCOSINE DEHYDROGENASE-RELATED"/>
    <property type="match status" value="1"/>
</dbReference>
<dbReference type="Gene3D" id="3.50.50.60">
    <property type="entry name" value="FAD/NAD(P)-binding domain"/>
    <property type="match status" value="1"/>
</dbReference>
<evidence type="ECO:0000313" key="1">
    <source>
        <dbReference type="EMBL" id="AWB93781.1"/>
    </source>
</evidence>
<name>A0A2S0WR33_9ACTN</name>